<dbReference type="EMBL" id="JAUIZM010000006">
    <property type="protein sequence ID" value="KAK1379698.1"/>
    <property type="molecule type" value="Genomic_DNA"/>
</dbReference>
<comment type="caution">
    <text evidence="2">The sequence shown here is derived from an EMBL/GenBank/DDBJ whole genome shotgun (WGS) entry which is preliminary data.</text>
</comment>
<evidence type="ECO:0000256" key="1">
    <source>
        <dbReference type="SAM" id="MobiDB-lite"/>
    </source>
</evidence>
<accession>A0AAD8MPZ4</accession>
<reference evidence="2" key="1">
    <citation type="submission" date="2023-02" db="EMBL/GenBank/DDBJ databases">
        <title>Genome of toxic invasive species Heracleum sosnowskyi carries increased number of genes despite the absence of recent whole-genome duplications.</title>
        <authorList>
            <person name="Schelkunov M."/>
            <person name="Shtratnikova V."/>
            <person name="Makarenko M."/>
            <person name="Klepikova A."/>
            <person name="Omelchenko D."/>
            <person name="Novikova G."/>
            <person name="Obukhova E."/>
            <person name="Bogdanov V."/>
            <person name="Penin A."/>
            <person name="Logacheva M."/>
        </authorList>
    </citation>
    <scope>NUCLEOTIDE SEQUENCE</scope>
    <source>
        <strain evidence="2">Hsosn_3</strain>
        <tissue evidence="2">Leaf</tissue>
    </source>
</reference>
<reference evidence="2" key="2">
    <citation type="submission" date="2023-05" db="EMBL/GenBank/DDBJ databases">
        <authorList>
            <person name="Schelkunov M.I."/>
        </authorList>
    </citation>
    <scope>NUCLEOTIDE SEQUENCE</scope>
    <source>
        <strain evidence="2">Hsosn_3</strain>
        <tissue evidence="2">Leaf</tissue>
    </source>
</reference>
<feature type="compositionally biased region" description="Acidic residues" evidence="1">
    <location>
        <begin position="92"/>
        <end position="114"/>
    </location>
</feature>
<organism evidence="2 3">
    <name type="scientific">Heracleum sosnowskyi</name>
    <dbReference type="NCBI Taxonomy" id="360622"/>
    <lineage>
        <taxon>Eukaryota</taxon>
        <taxon>Viridiplantae</taxon>
        <taxon>Streptophyta</taxon>
        <taxon>Embryophyta</taxon>
        <taxon>Tracheophyta</taxon>
        <taxon>Spermatophyta</taxon>
        <taxon>Magnoliopsida</taxon>
        <taxon>eudicotyledons</taxon>
        <taxon>Gunneridae</taxon>
        <taxon>Pentapetalae</taxon>
        <taxon>asterids</taxon>
        <taxon>campanulids</taxon>
        <taxon>Apiales</taxon>
        <taxon>Apiaceae</taxon>
        <taxon>Apioideae</taxon>
        <taxon>apioid superclade</taxon>
        <taxon>Tordylieae</taxon>
        <taxon>Tordyliinae</taxon>
        <taxon>Heracleum</taxon>
    </lineage>
</organism>
<dbReference type="Proteomes" id="UP001237642">
    <property type="component" value="Unassembled WGS sequence"/>
</dbReference>
<protein>
    <submittedName>
        <fullName evidence="2">Uncharacterized protein</fullName>
    </submittedName>
</protein>
<gene>
    <name evidence="2" type="ORF">POM88_026442</name>
</gene>
<sequence>MSNESDVNVCFCNKVMVERMCWYGSNAGRRSLNCPDGSRGCGYIHWIEEPLEERAAIIIEDLKKQMTRQANQHVFEMEELMHSFNISILTDSGDDDKDDDDDDDEGTDEDDHED</sequence>
<evidence type="ECO:0000313" key="2">
    <source>
        <dbReference type="EMBL" id="KAK1379698.1"/>
    </source>
</evidence>
<proteinExistence type="predicted"/>
<dbReference type="AlphaFoldDB" id="A0AAD8MPZ4"/>
<evidence type="ECO:0000313" key="3">
    <source>
        <dbReference type="Proteomes" id="UP001237642"/>
    </source>
</evidence>
<name>A0AAD8MPZ4_9APIA</name>
<keyword evidence="3" id="KW-1185">Reference proteome</keyword>
<feature type="region of interest" description="Disordered" evidence="1">
    <location>
        <begin position="86"/>
        <end position="114"/>
    </location>
</feature>